<evidence type="ECO:0000256" key="2">
    <source>
        <dbReference type="ARBA" id="ARBA00006906"/>
    </source>
</evidence>
<reference evidence="7" key="1">
    <citation type="submission" date="2019-02" db="EMBL/GenBank/DDBJ databases">
        <title>Complete genome sequence of Rhodoferax sp. Gr-4.</title>
        <authorList>
            <person name="Jin L."/>
        </authorList>
    </citation>
    <scope>NUCLEOTIDE SEQUENCE [LARGE SCALE GENOMIC DNA]</scope>
    <source>
        <strain evidence="7">Gr-4</strain>
    </source>
</reference>
<dbReference type="PANTHER" id="PTHR30246">
    <property type="entry name" value="2-KETO-3-DEOXY-6-PHOSPHOGLUCONATE ALDOLASE"/>
    <property type="match status" value="1"/>
</dbReference>
<evidence type="ECO:0000313" key="7">
    <source>
        <dbReference type="Proteomes" id="UP000317365"/>
    </source>
</evidence>
<dbReference type="PROSITE" id="PS00160">
    <property type="entry name" value="ALDOLASE_KDPG_KHG_2"/>
    <property type="match status" value="1"/>
</dbReference>
<evidence type="ECO:0000313" key="6">
    <source>
        <dbReference type="EMBL" id="QDL56189.1"/>
    </source>
</evidence>
<dbReference type="Proteomes" id="UP000317365">
    <property type="component" value="Chromosome"/>
</dbReference>
<organism evidence="6 7">
    <name type="scientific">Rhodoferax aquaticus</name>
    <dbReference type="NCBI Taxonomy" id="2527691"/>
    <lineage>
        <taxon>Bacteria</taxon>
        <taxon>Pseudomonadati</taxon>
        <taxon>Pseudomonadota</taxon>
        <taxon>Betaproteobacteria</taxon>
        <taxon>Burkholderiales</taxon>
        <taxon>Comamonadaceae</taxon>
        <taxon>Rhodoferax</taxon>
    </lineage>
</organism>
<dbReference type="Gene3D" id="3.20.20.70">
    <property type="entry name" value="Aldolase class I"/>
    <property type="match status" value="1"/>
</dbReference>
<dbReference type="KEGG" id="rhg:EXZ61_19615"/>
<dbReference type="EMBL" id="CP036282">
    <property type="protein sequence ID" value="QDL56189.1"/>
    <property type="molecule type" value="Genomic_DNA"/>
</dbReference>
<gene>
    <name evidence="6" type="ORF">EXZ61_19615</name>
</gene>
<evidence type="ECO:0000256" key="5">
    <source>
        <dbReference type="ARBA" id="ARBA00023277"/>
    </source>
</evidence>
<accession>A0A515EU60</accession>
<dbReference type="InterPro" id="IPR031338">
    <property type="entry name" value="KDPG/KHG_AS_2"/>
</dbReference>
<dbReference type="NCBIfam" id="NF006600">
    <property type="entry name" value="PRK09140.1"/>
    <property type="match status" value="1"/>
</dbReference>
<keyword evidence="4" id="KW-0456">Lyase</keyword>
<dbReference type="PANTHER" id="PTHR30246:SF1">
    <property type="entry name" value="2-DEHYDRO-3-DEOXY-6-PHOSPHOGALACTONATE ALDOLASE-RELATED"/>
    <property type="match status" value="1"/>
</dbReference>
<comment type="pathway">
    <text evidence="1">Carbohydrate acid metabolism.</text>
</comment>
<dbReference type="SUPFAM" id="SSF51569">
    <property type="entry name" value="Aldolase"/>
    <property type="match status" value="1"/>
</dbReference>
<evidence type="ECO:0000256" key="1">
    <source>
        <dbReference type="ARBA" id="ARBA00004761"/>
    </source>
</evidence>
<sequence length="218" mass="22108">MTPTDITPAHRLVANARTMPLVAILRGLTPETAVDIGHALVNAGFRTLEVPLNRPGALRCIELLVQHLPADTLVGGGTMLTPSDVQAVYDAGGRLMVSPNCAPAVIRHAVGLGMLCAPGVATPTEAFAALEAGAHALKLFPAEMVGHGGLKALKSVLPAGTDLWPVGGITPESMGAWRAAGATGFGIGGQLFSPGSQAADVGVRAAAYVQAWQALTAA</sequence>
<proteinExistence type="inferred from homology"/>
<name>A0A515EU60_9BURK</name>
<evidence type="ECO:0000256" key="3">
    <source>
        <dbReference type="ARBA" id="ARBA00011233"/>
    </source>
</evidence>
<dbReference type="Pfam" id="PF01081">
    <property type="entry name" value="Aldolase"/>
    <property type="match status" value="1"/>
</dbReference>
<comment type="similarity">
    <text evidence="2">Belongs to the KHG/KDPG aldolase family.</text>
</comment>
<dbReference type="InterPro" id="IPR000887">
    <property type="entry name" value="Aldlse_KDPG_KHG"/>
</dbReference>
<dbReference type="GO" id="GO:0016829">
    <property type="term" value="F:lyase activity"/>
    <property type="evidence" value="ECO:0007669"/>
    <property type="project" value="UniProtKB-KW"/>
</dbReference>
<dbReference type="CDD" id="cd00452">
    <property type="entry name" value="KDPG_aldolase"/>
    <property type="match status" value="1"/>
</dbReference>
<evidence type="ECO:0000256" key="4">
    <source>
        <dbReference type="ARBA" id="ARBA00023239"/>
    </source>
</evidence>
<comment type="subunit">
    <text evidence="3">Homotrimer.</text>
</comment>
<reference evidence="7" key="2">
    <citation type="journal article" date="2020" name="Int. J. Syst. Evol. Microbiol.">
        <title>Genomic insights into a novel species Rhodoferax aquaticus sp. nov., isolated from freshwater.</title>
        <authorList>
            <person name="Li T."/>
            <person name="Zhuo Y."/>
            <person name="Jin C.Z."/>
            <person name="Wu X."/>
            <person name="Ko S.R."/>
            <person name="Jin F.J."/>
            <person name="Ahn C.Y."/>
            <person name="Oh H.M."/>
            <person name="Lee H.G."/>
            <person name="Jin L."/>
        </authorList>
    </citation>
    <scope>NUCLEOTIDE SEQUENCE [LARGE SCALE GENOMIC DNA]</scope>
    <source>
        <strain evidence="7">Gr-4</strain>
    </source>
</reference>
<protein>
    <submittedName>
        <fullName evidence="6">2-dehydro-3-deoxy-6-phosphogalactonate aldolase</fullName>
    </submittedName>
</protein>
<keyword evidence="7" id="KW-1185">Reference proteome</keyword>
<dbReference type="RefSeq" id="WP_142813591.1">
    <property type="nucleotide sequence ID" value="NZ_CP036282.1"/>
</dbReference>
<keyword evidence="5" id="KW-0119">Carbohydrate metabolism</keyword>
<dbReference type="InterPro" id="IPR013785">
    <property type="entry name" value="Aldolase_TIM"/>
</dbReference>
<dbReference type="AlphaFoldDB" id="A0A515EU60"/>